<reference evidence="3" key="1">
    <citation type="journal article" date="2023" name="Insect Mol. Biol.">
        <title>Genome sequencing provides insights into the evolution of gene families encoding plant cell wall-degrading enzymes in longhorned beetles.</title>
        <authorList>
            <person name="Shin N.R."/>
            <person name="Okamura Y."/>
            <person name="Kirsch R."/>
            <person name="Pauchet Y."/>
        </authorList>
    </citation>
    <scope>NUCLEOTIDE SEQUENCE</scope>
    <source>
        <strain evidence="3">MMC_N1</strain>
    </source>
</reference>
<proteinExistence type="predicted"/>
<keyword evidence="4" id="KW-1185">Reference proteome</keyword>
<evidence type="ECO:0000313" key="3">
    <source>
        <dbReference type="EMBL" id="KAJ8969124.1"/>
    </source>
</evidence>
<evidence type="ECO:0000256" key="1">
    <source>
        <dbReference type="SAM" id="MobiDB-lite"/>
    </source>
</evidence>
<evidence type="ECO:0000256" key="2">
    <source>
        <dbReference type="SAM" id="SignalP"/>
    </source>
</evidence>
<dbReference type="Proteomes" id="UP001162164">
    <property type="component" value="Unassembled WGS sequence"/>
</dbReference>
<name>A0ABQ9IYW5_9CUCU</name>
<feature type="compositionally biased region" description="Basic and acidic residues" evidence="1">
    <location>
        <begin position="85"/>
        <end position="101"/>
    </location>
</feature>
<feature type="chain" id="PRO_5046263980" evidence="2">
    <location>
        <begin position="23"/>
        <end position="423"/>
    </location>
</feature>
<comment type="caution">
    <text evidence="3">The sequence shown here is derived from an EMBL/GenBank/DDBJ whole genome shotgun (WGS) entry which is preliminary data.</text>
</comment>
<feature type="region of interest" description="Disordered" evidence="1">
    <location>
        <begin position="81"/>
        <end position="110"/>
    </location>
</feature>
<organism evidence="3 4">
    <name type="scientific">Molorchus minor</name>
    <dbReference type="NCBI Taxonomy" id="1323400"/>
    <lineage>
        <taxon>Eukaryota</taxon>
        <taxon>Metazoa</taxon>
        <taxon>Ecdysozoa</taxon>
        <taxon>Arthropoda</taxon>
        <taxon>Hexapoda</taxon>
        <taxon>Insecta</taxon>
        <taxon>Pterygota</taxon>
        <taxon>Neoptera</taxon>
        <taxon>Endopterygota</taxon>
        <taxon>Coleoptera</taxon>
        <taxon>Polyphaga</taxon>
        <taxon>Cucujiformia</taxon>
        <taxon>Chrysomeloidea</taxon>
        <taxon>Cerambycidae</taxon>
        <taxon>Lamiinae</taxon>
        <taxon>Monochamini</taxon>
        <taxon>Molorchus</taxon>
    </lineage>
</organism>
<feature type="signal peptide" evidence="2">
    <location>
        <begin position="1"/>
        <end position="22"/>
    </location>
</feature>
<gene>
    <name evidence="3" type="ORF">NQ317_007797</name>
</gene>
<dbReference type="EMBL" id="JAPWTJ010001863">
    <property type="protein sequence ID" value="KAJ8969124.1"/>
    <property type="molecule type" value="Genomic_DNA"/>
</dbReference>
<protein>
    <submittedName>
        <fullName evidence="3">Uncharacterized protein</fullName>
    </submittedName>
</protein>
<accession>A0ABQ9IYW5</accession>
<keyword evidence="2" id="KW-0732">Signal</keyword>
<sequence length="423" mass="50398">MSVIANILRCFCLCIVIEKGSWYPNQKPLNKNKNHRAILKNRFREDKSDISKPDWLKEWTISKGWIHNRSHLLELGKNGSEEDLVETRKETKPIMEKETYDRLSQTSSVQPEDIDDLLSLNSVIEHSQESKDPQLDFDRIDTISSSDDVSENYRQQFPENYNKYKNNDLSLPEIYKERLLINENKEYNFLLQFWKYIKPKRKQRNSYNCKFTINQLYDSTENIRFKNASAQYMDTIRSIKRNSLGRNIAIHNTLNSKTNLHEETIYECSEENSNQNSLNNIYFNPIYTPTIFPGRKYYDFHSNHNHVCKKFAFNQKSFRVEQNRLLWMCKKDDSVKARLKTEKYVIRHIRVRIMLSLRVGKVQKSYRTPVNGRAILSARNHQSRLKDNMIHEDEEMQRSIARIHEEQKRIGNGKTSIKIQNMR</sequence>
<evidence type="ECO:0000313" key="4">
    <source>
        <dbReference type="Proteomes" id="UP001162164"/>
    </source>
</evidence>